<feature type="compositionally biased region" description="Basic and acidic residues" evidence="21">
    <location>
        <begin position="18"/>
        <end position="28"/>
    </location>
</feature>
<keyword evidence="8 19" id="KW-0479">Metal-binding</keyword>
<evidence type="ECO:0000256" key="16">
    <source>
        <dbReference type="ARBA" id="ARBA00023242"/>
    </source>
</evidence>
<organism evidence="23 24">
    <name type="scientific">Bos mutus grunniens</name>
    <name type="common">Wild yak</name>
    <name type="synonym">Bos grunniens</name>
    <dbReference type="NCBI Taxonomy" id="30521"/>
    <lineage>
        <taxon>Eukaryota</taxon>
        <taxon>Metazoa</taxon>
        <taxon>Chordata</taxon>
        <taxon>Craniata</taxon>
        <taxon>Vertebrata</taxon>
        <taxon>Euteleostomi</taxon>
        <taxon>Mammalia</taxon>
        <taxon>Eutheria</taxon>
        <taxon>Laurasiatheria</taxon>
        <taxon>Artiodactyla</taxon>
        <taxon>Ruminantia</taxon>
        <taxon>Pecora</taxon>
        <taxon>Bovidae</taxon>
        <taxon>Bovinae</taxon>
        <taxon>Bos</taxon>
    </lineage>
</organism>
<dbReference type="GO" id="GO:0006325">
    <property type="term" value="P:chromatin organization"/>
    <property type="evidence" value="ECO:0007669"/>
    <property type="project" value="UniProtKB-KW"/>
</dbReference>
<dbReference type="PROSITE" id="PS50089">
    <property type="entry name" value="ZF_RING_2"/>
    <property type="match status" value="1"/>
</dbReference>
<dbReference type="GeneTree" id="ENSGT00390000002866"/>
<comment type="catalytic activity">
    <reaction evidence="1 19">
        <text>S-ubiquitinyl-[E2 ubiquitin-conjugating enzyme]-L-cysteine + [acceptor protein]-L-lysine = [E2 ubiquitin-conjugating enzyme]-L-cysteine + N(6)-ubiquitinyl-[acceptor protein]-L-lysine.</text>
        <dbReference type="EC" id="2.3.2.27"/>
    </reaction>
</comment>
<dbReference type="GO" id="GO:0033503">
    <property type="term" value="C:HULC complex"/>
    <property type="evidence" value="ECO:0007669"/>
    <property type="project" value="TreeGrafter"/>
</dbReference>
<comment type="pathway">
    <text evidence="3 19">Protein modification; protein ubiquitination.</text>
</comment>
<evidence type="ECO:0000256" key="17">
    <source>
        <dbReference type="ARBA" id="ARBA00037123"/>
    </source>
</evidence>
<comment type="similarity">
    <text evidence="4 19">Belongs to the BRE1 family.</text>
</comment>
<evidence type="ECO:0000256" key="19">
    <source>
        <dbReference type="RuleBase" id="RU365038"/>
    </source>
</evidence>
<evidence type="ECO:0000313" key="23">
    <source>
        <dbReference type="Ensembl" id="ENSBGRP00000040192.1"/>
    </source>
</evidence>
<dbReference type="CDD" id="cd16815">
    <property type="entry name" value="RING-HC_RNF40"/>
    <property type="match status" value="1"/>
</dbReference>
<dbReference type="InterPro" id="IPR058642">
    <property type="entry name" value="BRE1A/B-like_dom"/>
</dbReference>
<keyword evidence="5" id="KW-1017">Isopeptide bond</keyword>
<evidence type="ECO:0000256" key="12">
    <source>
        <dbReference type="ARBA" id="ARBA00022843"/>
    </source>
</evidence>
<feature type="region of interest" description="Disordered" evidence="21">
    <location>
        <begin position="419"/>
        <end position="538"/>
    </location>
</feature>
<keyword evidence="9 18" id="KW-0863">Zinc-finger</keyword>
<accession>A0A8B9YTU0</accession>
<dbReference type="InterPro" id="IPR001841">
    <property type="entry name" value="Znf_RING"/>
</dbReference>
<evidence type="ECO:0000256" key="10">
    <source>
        <dbReference type="ARBA" id="ARBA00022786"/>
    </source>
</evidence>
<dbReference type="GO" id="GO:0008270">
    <property type="term" value="F:zinc ion binding"/>
    <property type="evidence" value="ECO:0007669"/>
    <property type="project" value="UniProtKB-KW"/>
</dbReference>
<comment type="subunit">
    <text evidence="19">Component of the RNF20/40 complex (also known as BRE1 complex) probably composed of 2 copies of RNF20/BRE1A and 2 copies of RNF40/BRE1B. Interacts with UBE2E1/UBCH6.</text>
</comment>
<sequence length="900" mass="102168">MSGPGNKRAAGDGGSGPPEKKLSREEKTTTTLIEPIRLGGISSTEEMDLKVLQFKNKKLAERLEQRQACEDELRERIEKLEKRQATDDATLLIVNRYWAQLDETVEALLRHHESQGELSSRTEAPGTQEGPTRDETPLTEPGTSELREPLPMQLRPPLSEPALAFVVALGASSSEEVELQLQGRMEFSKAAVSRVVEASDRLQRRVEELCQRVYSRGDSEPPGEAARARTRELGRENRRLQDLATQLQEKHHRISLEYSELQDKVTSAETKVLEMETTVEDLQWDIEKLRKREQKLNKHLAEALEQLNSGYYVSGSSSGFQGGQITLSMQKSDELGLQKKLRTEVIQLEDTLAQVRKEYEMLRIEFEQNLAANEQAGPINREMRHLISSLQNHNHQLKGDAQRYKRKLREVQAEIAKLRAQASGSTHSIPSLGHPEDSSLSAPVPGKEEGGPGPVGAPDTRKEMASMPGAALTTSSVKKEDVVASEEETQALTPGAQGPSSRGREPEARPKRELREREGPVLGPPSVASALSRADREKAKVEEVKRKESELLKGLRVELKKAQESQKEMKLLLDMYKSAPKEQRDKVQLMAAERKAKAEVDELRGRIRELEERDRRESKKIADEDALRRIRQAEEQIEHLQRKLGATKQEEEALLSEMDVTQAFEDMQEQNGRLLQQLREKDDANFKLMSERIKANQIHKLLREEKDELGEQVLGLKSQVDAQLLTVQKLEEKERALQGSLGGVEKELTLRSQALELNKRKAVEAAQLAEDLKVQLEHVQTRLREIQPCLAESRAAREKESFNLKRAQEDISRLRRKLEKQRKVEVYADADEILQEEIKEYKARLTCPCCNTRKKDAVLTKCFHVFCFECVRGRYEARQRKCPKCNAAFGAHDFHRVYIS</sequence>
<dbReference type="PANTHER" id="PTHR23163:SF4">
    <property type="entry name" value="E3 UBIQUITIN-PROTEIN LIGASE BRE1B"/>
    <property type="match status" value="1"/>
</dbReference>
<evidence type="ECO:0000256" key="2">
    <source>
        <dbReference type="ARBA" id="ARBA00004123"/>
    </source>
</evidence>
<evidence type="ECO:0000256" key="8">
    <source>
        <dbReference type="ARBA" id="ARBA00022723"/>
    </source>
</evidence>
<dbReference type="FunFam" id="3.30.40.10:FF:000040">
    <property type="entry name" value="E3 ubiquitin protein ligase"/>
    <property type="match status" value="1"/>
</dbReference>
<feature type="region of interest" description="Disordered" evidence="21">
    <location>
        <begin position="112"/>
        <end position="152"/>
    </location>
</feature>
<name>A0A8B9YTU0_BOSMU</name>
<protein>
    <recommendedName>
        <fullName evidence="19">E3 ubiquitin protein ligase</fullName>
        <ecNumber evidence="19">2.3.2.27</ecNumber>
    </recommendedName>
</protein>
<dbReference type="PANTHER" id="PTHR23163">
    <property type="entry name" value="RING FINGER PROTEIN-RELATED"/>
    <property type="match status" value="1"/>
</dbReference>
<evidence type="ECO:0000256" key="7">
    <source>
        <dbReference type="ARBA" id="ARBA00022679"/>
    </source>
</evidence>
<keyword evidence="24" id="KW-1185">Reference proteome</keyword>
<evidence type="ECO:0000256" key="1">
    <source>
        <dbReference type="ARBA" id="ARBA00000900"/>
    </source>
</evidence>
<evidence type="ECO:0000256" key="15">
    <source>
        <dbReference type="ARBA" id="ARBA00023054"/>
    </source>
</evidence>
<dbReference type="Pfam" id="PF00097">
    <property type="entry name" value="zf-C3HC4"/>
    <property type="match status" value="1"/>
</dbReference>
<keyword evidence="7 19" id="KW-0808">Transferase</keyword>
<evidence type="ECO:0000256" key="20">
    <source>
        <dbReference type="SAM" id="Coils"/>
    </source>
</evidence>
<dbReference type="Pfam" id="PF26052">
    <property type="entry name" value="BRE1B"/>
    <property type="match status" value="1"/>
</dbReference>
<dbReference type="SUPFAM" id="SSF57850">
    <property type="entry name" value="RING/U-box"/>
    <property type="match status" value="1"/>
</dbReference>
<dbReference type="UniPathway" id="UPA00143"/>
<dbReference type="InterPro" id="IPR018957">
    <property type="entry name" value="Znf_C3HC4_RING-type"/>
</dbReference>
<evidence type="ECO:0000256" key="11">
    <source>
        <dbReference type="ARBA" id="ARBA00022833"/>
    </source>
</evidence>
<dbReference type="GO" id="GO:0005634">
    <property type="term" value="C:nucleus"/>
    <property type="evidence" value="ECO:0007669"/>
    <property type="project" value="UniProtKB-SubCell"/>
</dbReference>
<dbReference type="PROSITE" id="PS00518">
    <property type="entry name" value="ZF_RING_1"/>
    <property type="match status" value="1"/>
</dbReference>
<evidence type="ECO:0000256" key="14">
    <source>
        <dbReference type="ARBA" id="ARBA00022990"/>
    </source>
</evidence>
<feature type="compositionally biased region" description="Basic and acidic residues" evidence="21">
    <location>
        <begin position="502"/>
        <end position="519"/>
    </location>
</feature>
<evidence type="ECO:0000259" key="22">
    <source>
        <dbReference type="PROSITE" id="PS50089"/>
    </source>
</evidence>
<proteinExistence type="inferred from homology"/>
<feature type="region of interest" description="Disordered" evidence="21">
    <location>
        <begin position="1"/>
        <end position="32"/>
    </location>
</feature>
<evidence type="ECO:0000256" key="5">
    <source>
        <dbReference type="ARBA" id="ARBA00022499"/>
    </source>
</evidence>
<dbReference type="InterPro" id="IPR013956">
    <property type="entry name" value="E3_ubiquit_lig_Bre1"/>
</dbReference>
<feature type="coiled-coil region" evidence="20">
    <location>
        <begin position="230"/>
        <end position="306"/>
    </location>
</feature>
<dbReference type="InterPro" id="IPR017907">
    <property type="entry name" value="Znf_RING_CS"/>
</dbReference>
<keyword evidence="6" id="KW-0597">Phosphoprotein</keyword>
<feature type="coiled-coil region" evidence="20">
    <location>
        <begin position="797"/>
        <end position="824"/>
    </location>
</feature>
<evidence type="ECO:0000256" key="9">
    <source>
        <dbReference type="ARBA" id="ARBA00022771"/>
    </source>
</evidence>
<comment type="function">
    <text evidence="17">Component of the RNF20/40 E3 ubiquitin-protein ligase complex that mediates monoubiquitination of 'Lys-120' of histone H2B (H2BK120ub1). H2BK120ub1 gives a specific tag for epigenetic transcriptional activation and is also prerequisite for histone H3 'Lys-4' and 'Lys-79' methylation (H3K4me and H3K79me, respectively). It thereby plays a central role in histone code and gene regulation. The RNF20/40 complex forms a H2B ubiquitin ligase complex in cooperation with the E2 enzyme UBE2A or UBE2B; reports about the cooperation with UBE2E1/UBCH are contradictory. Required for transcriptional activation of Hox genes.</text>
</comment>
<reference evidence="23" key="2">
    <citation type="submission" date="2025-08" db="UniProtKB">
        <authorList>
            <consortium name="Ensembl"/>
        </authorList>
    </citation>
    <scope>IDENTIFICATION</scope>
</reference>
<evidence type="ECO:0000256" key="21">
    <source>
        <dbReference type="SAM" id="MobiDB-lite"/>
    </source>
</evidence>
<evidence type="ECO:0000256" key="4">
    <source>
        <dbReference type="ARBA" id="ARBA00005555"/>
    </source>
</evidence>
<gene>
    <name evidence="23" type="primary">RNF40</name>
</gene>
<dbReference type="Ensembl" id="ENSBGRT00000046598.1">
    <property type="protein sequence ID" value="ENSBGRP00000040192.1"/>
    <property type="gene ID" value="ENSBGRG00000025194.1"/>
</dbReference>
<dbReference type="AlphaFoldDB" id="A0A8B9YTU0"/>
<reference evidence="23" key="3">
    <citation type="submission" date="2025-09" db="UniProtKB">
        <authorList>
            <consortium name="Ensembl"/>
        </authorList>
    </citation>
    <scope>IDENTIFICATION</scope>
</reference>
<comment type="subcellular location">
    <subcellularLocation>
        <location evidence="2 19">Nucleus</location>
    </subcellularLocation>
</comment>
<dbReference type="Proteomes" id="UP000694520">
    <property type="component" value="Chromosome 26"/>
</dbReference>
<evidence type="ECO:0000256" key="6">
    <source>
        <dbReference type="ARBA" id="ARBA00022553"/>
    </source>
</evidence>
<keyword evidence="13 19" id="KW-0156">Chromatin regulator</keyword>
<feature type="domain" description="RING-type" evidence="22">
    <location>
        <begin position="847"/>
        <end position="886"/>
    </location>
</feature>
<dbReference type="SMART" id="SM00184">
    <property type="entry name" value="RING"/>
    <property type="match status" value="1"/>
</dbReference>
<keyword evidence="10 19" id="KW-0833">Ubl conjugation pathway</keyword>
<dbReference type="InterPro" id="IPR058643">
    <property type="entry name" value="BRE1-like_CC"/>
</dbReference>
<keyword evidence="12" id="KW-0832">Ubl conjugation</keyword>
<evidence type="ECO:0000313" key="24">
    <source>
        <dbReference type="Proteomes" id="UP000694520"/>
    </source>
</evidence>
<evidence type="ECO:0000256" key="13">
    <source>
        <dbReference type="ARBA" id="ARBA00022853"/>
    </source>
</evidence>
<dbReference type="Gene3D" id="3.30.40.10">
    <property type="entry name" value="Zinc/RING finger domain, C3HC4 (zinc finger)"/>
    <property type="match status" value="1"/>
</dbReference>
<reference evidence="23" key="1">
    <citation type="submission" date="2019-05" db="EMBL/GenBank/DDBJ databases">
        <authorList>
            <person name="Zhang S."/>
            <person name="Liu J."/>
        </authorList>
    </citation>
    <scope>NUCLEOTIDE SEQUENCE [LARGE SCALE GENOMIC DNA]</scope>
</reference>
<dbReference type="GO" id="GO:0061630">
    <property type="term" value="F:ubiquitin protein ligase activity"/>
    <property type="evidence" value="ECO:0007669"/>
    <property type="project" value="UniProtKB-EC"/>
</dbReference>
<keyword evidence="11 19" id="KW-0862">Zinc</keyword>
<keyword evidence="15 19" id="KW-0175">Coiled coil</keyword>
<keyword evidence="16 19" id="KW-0539">Nucleus</keyword>
<dbReference type="Pfam" id="PF26095">
    <property type="entry name" value="CC_Bre1"/>
    <property type="match status" value="1"/>
</dbReference>
<dbReference type="GO" id="GO:0016567">
    <property type="term" value="P:protein ubiquitination"/>
    <property type="evidence" value="ECO:0007669"/>
    <property type="project" value="UniProtKB-UniRule"/>
</dbReference>
<evidence type="ECO:0000256" key="3">
    <source>
        <dbReference type="ARBA" id="ARBA00004906"/>
    </source>
</evidence>
<keyword evidence="14" id="KW-0007">Acetylation</keyword>
<dbReference type="InterPro" id="IPR013083">
    <property type="entry name" value="Znf_RING/FYVE/PHD"/>
</dbReference>
<dbReference type="EC" id="2.3.2.27" evidence="19"/>
<evidence type="ECO:0000256" key="18">
    <source>
        <dbReference type="PROSITE-ProRule" id="PRU00175"/>
    </source>
</evidence>